<reference evidence="3" key="1">
    <citation type="journal article" date="2013" name="Nature">
        <title>Pan genome of the phytoplankton Emiliania underpins its global distribution.</title>
        <authorList>
            <person name="Read B.A."/>
            <person name="Kegel J."/>
            <person name="Klute M.J."/>
            <person name="Kuo A."/>
            <person name="Lefebvre S.C."/>
            <person name="Maumus F."/>
            <person name="Mayer C."/>
            <person name="Miller J."/>
            <person name="Monier A."/>
            <person name="Salamov A."/>
            <person name="Young J."/>
            <person name="Aguilar M."/>
            <person name="Claverie J.M."/>
            <person name="Frickenhaus S."/>
            <person name="Gonzalez K."/>
            <person name="Herman E.K."/>
            <person name="Lin Y.C."/>
            <person name="Napier J."/>
            <person name="Ogata H."/>
            <person name="Sarno A.F."/>
            <person name="Shmutz J."/>
            <person name="Schroeder D."/>
            <person name="de Vargas C."/>
            <person name="Verret F."/>
            <person name="von Dassow P."/>
            <person name="Valentin K."/>
            <person name="Van de Peer Y."/>
            <person name="Wheeler G."/>
            <person name="Dacks J.B."/>
            <person name="Delwiche C.F."/>
            <person name="Dyhrman S.T."/>
            <person name="Glockner G."/>
            <person name="John U."/>
            <person name="Richards T."/>
            <person name="Worden A.Z."/>
            <person name="Zhang X."/>
            <person name="Grigoriev I.V."/>
            <person name="Allen A.E."/>
            <person name="Bidle K."/>
            <person name="Borodovsky M."/>
            <person name="Bowler C."/>
            <person name="Brownlee C."/>
            <person name="Cock J.M."/>
            <person name="Elias M."/>
            <person name="Gladyshev V.N."/>
            <person name="Groth M."/>
            <person name="Guda C."/>
            <person name="Hadaegh A."/>
            <person name="Iglesias-Rodriguez M.D."/>
            <person name="Jenkins J."/>
            <person name="Jones B.M."/>
            <person name="Lawson T."/>
            <person name="Leese F."/>
            <person name="Lindquist E."/>
            <person name="Lobanov A."/>
            <person name="Lomsadze A."/>
            <person name="Malik S.B."/>
            <person name="Marsh M.E."/>
            <person name="Mackinder L."/>
            <person name="Mock T."/>
            <person name="Mueller-Roeber B."/>
            <person name="Pagarete A."/>
            <person name="Parker M."/>
            <person name="Probert I."/>
            <person name="Quesneville H."/>
            <person name="Raines C."/>
            <person name="Rensing S.A."/>
            <person name="Riano-Pachon D.M."/>
            <person name="Richier S."/>
            <person name="Rokitta S."/>
            <person name="Shiraiwa Y."/>
            <person name="Soanes D.M."/>
            <person name="van der Giezen M."/>
            <person name="Wahlund T.M."/>
            <person name="Williams B."/>
            <person name="Wilson W."/>
            <person name="Wolfe G."/>
            <person name="Wurch L.L."/>
        </authorList>
    </citation>
    <scope>NUCLEOTIDE SEQUENCE</scope>
</reference>
<organism evidence="2 3">
    <name type="scientific">Emiliania huxleyi (strain CCMP1516)</name>
    <dbReference type="NCBI Taxonomy" id="280463"/>
    <lineage>
        <taxon>Eukaryota</taxon>
        <taxon>Haptista</taxon>
        <taxon>Haptophyta</taxon>
        <taxon>Prymnesiophyceae</taxon>
        <taxon>Isochrysidales</taxon>
        <taxon>Noelaerhabdaceae</taxon>
        <taxon>Emiliania</taxon>
    </lineage>
</organism>
<keyword evidence="3" id="KW-1185">Reference proteome</keyword>
<dbReference type="EnsemblProtists" id="EOD16200">
    <property type="protein sequence ID" value="EOD16200"/>
    <property type="gene ID" value="EMIHUDRAFT_445443"/>
</dbReference>
<proteinExistence type="predicted"/>
<feature type="region of interest" description="Disordered" evidence="1">
    <location>
        <begin position="132"/>
        <end position="187"/>
    </location>
</feature>
<feature type="region of interest" description="Disordered" evidence="1">
    <location>
        <begin position="225"/>
        <end position="250"/>
    </location>
</feature>
<feature type="region of interest" description="Disordered" evidence="1">
    <location>
        <begin position="22"/>
        <end position="61"/>
    </location>
</feature>
<reference evidence="2" key="2">
    <citation type="submission" date="2024-10" db="UniProtKB">
        <authorList>
            <consortium name="EnsemblProtists"/>
        </authorList>
    </citation>
    <scope>IDENTIFICATION</scope>
</reference>
<feature type="compositionally biased region" description="Basic residues" evidence="1">
    <location>
        <begin position="22"/>
        <end position="38"/>
    </location>
</feature>
<name>A0A0D3IY65_EMIH1</name>
<dbReference type="AlphaFoldDB" id="A0A0D3IY65"/>
<evidence type="ECO:0000313" key="3">
    <source>
        <dbReference type="Proteomes" id="UP000013827"/>
    </source>
</evidence>
<protein>
    <submittedName>
        <fullName evidence="2">Uncharacterized protein</fullName>
    </submittedName>
</protein>
<feature type="compositionally biased region" description="Basic residues" evidence="1">
    <location>
        <begin position="140"/>
        <end position="150"/>
    </location>
</feature>
<accession>A0A0D3IY65</accession>
<feature type="compositionally biased region" description="Basic residues" evidence="1">
    <location>
        <begin position="47"/>
        <end position="56"/>
    </location>
</feature>
<dbReference type="PaxDb" id="2903-EOD16200"/>
<sequence length="250" mass="26212">MARRGCLRCSPPPSAHVAHCHPHPPIAHHRPRPRRIARPRVGLRLPGRARRGRRPAHGREPALCGHVLRGAAQRLGARCAARPETSAPARARDLRRRCDGLAAAQAAAGRPAAPAASRRASVAAAAAAAAEHAAAQPVRGRYHHDTRRVRAPGAGGEAGQAEPLGLKGGQGEQFSPAEPPHAQEGERPPPCSCSACAFCVADTRGEVLAEVGEEGSGSSRCRVIEGDARARGGREPFARREPSADVANLR</sequence>
<evidence type="ECO:0000313" key="2">
    <source>
        <dbReference type="EnsemblProtists" id="EOD16200"/>
    </source>
</evidence>
<feature type="compositionally biased region" description="Basic and acidic residues" evidence="1">
    <location>
        <begin position="225"/>
        <end position="243"/>
    </location>
</feature>
<evidence type="ECO:0000256" key="1">
    <source>
        <dbReference type="SAM" id="MobiDB-lite"/>
    </source>
</evidence>
<dbReference type="Proteomes" id="UP000013827">
    <property type="component" value="Unassembled WGS sequence"/>
</dbReference>